<evidence type="ECO:0008006" key="4">
    <source>
        <dbReference type="Google" id="ProtNLM"/>
    </source>
</evidence>
<evidence type="ECO:0000256" key="1">
    <source>
        <dbReference type="SAM" id="Phobius"/>
    </source>
</evidence>
<sequence>MPAAAWPYAVHFAISCFCFFFIVFRSRDSVLFDHASPLNCHFSFYTFLLYFPAFHFKSFLSADVSNVICLFSSAIDLSLGLSVFSSLFSHLLCVYSALAEASALQTVSEQVQAHDSGQLPVVREEDEPANPVT</sequence>
<proteinExistence type="predicted"/>
<keyword evidence="1" id="KW-0812">Transmembrane</keyword>
<dbReference type="AlphaFoldDB" id="A0A672L4C3"/>
<reference evidence="2" key="2">
    <citation type="submission" date="2025-09" db="UniProtKB">
        <authorList>
            <consortium name="Ensembl"/>
        </authorList>
    </citation>
    <scope>IDENTIFICATION</scope>
</reference>
<feature type="transmembrane region" description="Helical" evidence="1">
    <location>
        <begin position="36"/>
        <end position="54"/>
    </location>
</feature>
<dbReference type="Proteomes" id="UP000472262">
    <property type="component" value="Unassembled WGS sequence"/>
</dbReference>
<evidence type="ECO:0000313" key="3">
    <source>
        <dbReference type="Proteomes" id="UP000472262"/>
    </source>
</evidence>
<evidence type="ECO:0000313" key="2">
    <source>
        <dbReference type="Ensembl" id="ENSSGRP00000018063.1"/>
    </source>
</evidence>
<feature type="transmembrane region" description="Helical" evidence="1">
    <location>
        <begin position="6"/>
        <end position="24"/>
    </location>
</feature>
<keyword evidence="1" id="KW-0472">Membrane</keyword>
<dbReference type="Ensembl" id="ENSSGRT00000019518.1">
    <property type="protein sequence ID" value="ENSSGRP00000018063.1"/>
    <property type="gene ID" value="ENSSGRG00000010947.1"/>
</dbReference>
<accession>A0A672L4C3</accession>
<keyword evidence="1" id="KW-1133">Transmembrane helix</keyword>
<keyword evidence="3" id="KW-1185">Reference proteome</keyword>
<reference evidence="2" key="1">
    <citation type="submission" date="2025-08" db="UniProtKB">
        <authorList>
            <consortium name="Ensembl"/>
        </authorList>
    </citation>
    <scope>IDENTIFICATION</scope>
</reference>
<organism evidence="2 3">
    <name type="scientific">Sinocyclocheilus grahami</name>
    <name type="common">Dianchi golden-line fish</name>
    <name type="synonym">Barbus grahami</name>
    <dbReference type="NCBI Taxonomy" id="75366"/>
    <lineage>
        <taxon>Eukaryota</taxon>
        <taxon>Metazoa</taxon>
        <taxon>Chordata</taxon>
        <taxon>Craniata</taxon>
        <taxon>Vertebrata</taxon>
        <taxon>Euteleostomi</taxon>
        <taxon>Actinopterygii</taxon>
        <taxon>Neopterygii</taxon>
        <taxon>Teleostei</taxon>
        <taxon>Ostariophysi</taxon>
        <taxon>Cypriniformes</taxon>
        <taxon>Cyprinidae</taxon>
        <taxon>Cyprininae</taxon>
        <taxon>Sinocyclocheilus</taxon>
    </lineage>
</organism>
<dbReference type="InParanoid" id="A0A672L4C3"/>
<protein>
    <recommendedName>
        <fullName evidence="4">Transmembrane protein</fullName>
    </recommendedName>
</protein>
<feature type="transmembrane region" description="Helical" evidence="1">
    <location>
        <begin position="74"/>
        <end position="98"/>
    </location>
</feature>
<name>A0A672L4C3_SINGR</name>